<keyword evidence="2" id="KW-1185">Reference proteome</keyword>
<feature type="signal peptide" evidence="1">
    <location>
        <begin position="1"/>
        <end position="18"/>
    </location>
</feature>
<accession>A0A6J1SDG1</accession>
<evidence type="ECO:0000256" key="1">
    <source>
        <dbReference type="SAM" id="SignalP"/>
    </source>
</evidence>
<sequence>MMRLLLALAAIAASPAIGGLLDAGTVGNKFMVTYSIIPDPFHQFSFYSMPRTVSEAKKDSFSQVTSNDEDKTTVWCRKNDYRVCVLFDQQGSVAGIQVSIREAELTSKDSASFGGLSTLLTPEWRRQLFLGKDVWTATAYFVSKEVLLSGGRKMDKNTPTAPEGIFVQQVDIDNKETGRLAVSSTEAEATAAGFTEQACFYGMGKHYFQELSKTSKCENHRPYFLLYGPKTKKMNGFGFTWYGKPSQGRGWFEAPPALVAKQIAPNSPDCMSKWINKYGMFTLHVFFVDRPWYTMC</sequence>
<dbReference type="OrthoDB" id="6042561at2759"/>
<evidence type="ECO:0000313" key="2">
    <source>
        <dbReference type="Proteomes" id="UP000504606"/>
    </source>
</evidence>
<dbReference type="RefSeq" id="XP_026279072.1">
    <property type="nucleotide sequence ID" value="XM_026423287.2"/>
</dbReference>
<reference evidence="3" key="1">
    <citation type="submission" date="2025-08" db="UniProtKB">
        <authorList>
            <consortium name="RefSeq"/>
        </authorList>
    </citation>
    <scope>IDENTIFICATION</scope>
    <source>
        <tissue evidence="3">Whole organism</tissue>
    </source>
</reference>
<feature type="chain" id="PRO_5026767746" evidence="1">
    <location>
        <begin position="19"/>
        <end position="296"/>
    </location>
</feature>
<name>A0A6J1SDG1_FRAOC</name>
<proteinExistence type="predicted"/>
<gene>
    <name evidence="3" type="primary">LOC113206973</name>
</gene>
<dbReference type="AlphaFoldDB" id="A0A6J1SDG1"/>
<organism evidence="2 3">
    <name type="scientific">Frankliniella occidentalis</name>
    <name type="common">Western flower thrips</name>
    <name type="synonym">Euthrips occidentalis</name>
    <dbReference type="NCBI Taxonomy" id="133901"/>
    <lineage>
        <taxon>Eukaryota</taxon>
        <taxon>Metazoa</taxon>
        <taxon>Ecdysozoa</taxon>
        <taxon>Arthropoda</taxon>
        <taxon>Hexapoda</taxon>
        <taxon>Insecta</taxon>
        <taxon>Pterygota</taxon>
        <taxon>Neoptera</taxon>
        <taxon>Paraneoptera</taxon>
        <taxon>Thysanoptera</taxon>
        <taxon>Terebrantia</taxon>
        <taxon>Thripoidea</taxon>
        <taxon>Thripidae</taxon>
        <taxon>Frankliniella</taxon>
    </lineage>
</organism>
<dbReference type="KEGG" id="foc:113206973"/>
<keyword evidence="1" id="KW-0732">Signal</keyword>
<dbReference type="Proteomes" id="UP000504606">
    <property type="component" value="Unplaced"/>
</dbReference>
<dbReference type="GeneID" id="113206973"/>
<evidence type="ECO:0000313" key="3">
    <source>
        <dbReference type="RefSeq" id="XP_026279072.1"/>
    </source>
</evidence>
<protein>
    <submittedName>
        <fullName evidence="3">Uncharacterized protein LOC113206973</fullName>
    </submittedName>
</protein>